<name>A0A2I1FYY5_9GLOM</name>
<protein>
    <submittedName>
        <fullName evidence="1">Uncharacterized protein</fullName>
    </submittedName>
</protein>
<evidence type="ECO:0000313" key="1">
    <source>
        <dbReference type="EMBL" id="PKY39589.1"/>
    </source>
</evidence>
<proteinExistence type="predicted"/>
<comment type="caution">
    <text evidence="1">The sequence shown here is derived from an EMBL/GenBank/DDBJ whole genome shotgun (WGS) entry which is preliminary data.</text>
</comment>
<keyword evidence="2" id="KW-1185">Reference proteome</keyword>
<dbReference type="Proteomes" id="UP000234323">
    <property type="component" value="Unassembled WGS sequence"/>
</dbReference>
<accession>A0A2I1FYY5</accession>
<reference evidence="1 2" key="1">
    <citation type="submission" date="2015-10" db="EMBL/GenBank/DDBJ databases">
        <title>Genome analyses suggest a sexual origin of heterokaryosis in a supposedly ancient asexual fungus.</title>
        <authorList>
            <person name="Ropars J."/>
            <person name="Sedzielewska K."/>
            <person name="Noel J."/>
            <person name="Charron P."/>
            <person name="Farinelli L."/>
            <person name="Marton T."/>
            <person name="Kruger M."/>
            <person name="Pelin A."/>
            <person name="Brachmann A."/>
            <person name="Corradi N."/>
        </authorList>
    </citation>
    <scope>NUCLEOTIDE SEQUENCE [LARGE SCALE GENOMIC DNA]</scope>
    <source>
        <strain evidence="1 2">A4</strain>
    </source>
</reference>
<organism evidence="1 2">
    <name type="scientific">Rhizophagus irregularis</name>
    <dbReference type="NCBI Taxonomy" id="588596"/>
    <lineage>
        <taxon>Eukaryota</taxon>
        <taxon>Fungi</taxon>
        <taxon>Fungi incertae sedis</taxon>
        <taxon>Mucoromycota</taxon>
        <taxon>Glomeromycotina</taxon>
        <taxon>Glomeromycetes</taxon>
        <taxon>Glomerales</taxon>
        <taxon>Glomeraceae</taxon>
        <taxon>Rhizophagus</taxon>
    </lineage>
</organism>
<sequence length="128" mass="14644">MLVIDDKAGMQKTIQDVKIPAIKKELVSCKEMIEEMIIITSNLLVDDAMGEKSMGIDTNKCPRCSLGEETWEHIWICSKKNGADDTEYNIFINSIDEVLSNIESDEVYNEKDIVRFKDRIMELAEPKI</sequence>
<dbReference type="AlphaFoldDB" id="A0A2I1FYY5"/>
<gene>
    <name evidence="1" type="ORF">RhiirA4_452804</name>
</gene>
<dbReference type="EMBL" id="LLXI01000069">
    <property type="protein sequence ID" value="PKY39589.1"/>
    <property type="molecule type" value="Genomic_DNA"/>
</dbReference>
<evidence type="ECO:0000313" key="2">
    <source>
        <dbReference type="Proteomes" id="UP000234323"/>
    </source>
</evidence>